<dbReference type="AlphaFoldDB" id="A0A917RQX3"/>
<feature type="region of interest" description="Disordered" evidence="1">
    <location>
        <begin position="1"/>
        <end position="22"/>
    </location>
</feature>
<evidence type="ECO:0000313" key="2">
    <source>
        <dbReference type="EMBL" id="GGL20501.1"/>
    </source>
</evidence>
<proteinExistence type="predicted"/>
<reference evidence="2" key="1">
    <citation type="journal article" date="2014" name="Int. J. Syst. Evol. Microbiol.">
        <title>Complete genome sequence of Corynebacterium casei LMG S-19264T (=DSM 44701T), isolated from a smear-ripened cheese.</title>
        <authorList>
            <consortium name="US DOE Joint Genome Institute (JGI-PGF)"/>
            <person name="Walter F."/>
            <person name="Albersmeier A."/>
            <person name="Kalinowski J."/>
            <person name="Ruckert C."/>
        </authorList>
    </citation>
    <scope>NUCLEOTIDE SEQUENCE</scope>
    <source>
        <strain evidence="2">CGMCC 4.3508</strain>
    </source>
</reference>
<evidence type="ECO:0000256" key="1">
    <source>
        <dbReference type="SAM" id="MobiDB-lite"/>
    </source>
</evidence>
<dbReference type="Proteomes" id="UP000638263">
    <property type="component" value="Unassembled WGS sequence"/>
</dbReference>
<keyword evidence="3" id="KW-1185">Reference proteome</keyword>
<accession>A0A917RQX3</accession>
<protein>
    <submittedName>
        <fullName evidence="2">Uncharacterized protein</fullName>
    </submittedName>
</protein>
<evidence type="ECO:0000313" key="3">
    <source>
        <dbReference type="Proteomes" id="UP000638263"/>
    </source>
</evidence>
<dbReference type="EMBL" id="BMMH01000007">
    <property type="protein sequence ID" value="GGL20501.1"/>
    <property type="molecule type" value="Genomic_DNA"/>
</dbReference>
<comment type="caution">
    <text evidence="2">The sequence shown here is derived from an EMBL/GenBank/DDBJ whole genome shotgun (WGS) entry which is preliminary data.</text>
</comment>
<organism evidence="2 3">
    <name type="scientific">Nocardia jinanensis</name>
    <dbReference type="NCBI Taxonomy" id="382504"/>
    <lineage>
        <taxon>Bacteria</taxon>
        <taxon>Bacillati</taxon>
        <taxon>Actinomycetota</taxon>
        <taxon>Actinomycetes</taxon>
        <taxon>Mycobacteriales</taxon>
        <taxon>Nocardiaceae</taxon>
        <taxon>Nocardia</taxon>
    </lineage>
</organism>
<reference evidence="2" key="2">
    <citation type="submission" date="2020-09" db="EMBL/GenBank/DDBJ databases">
        <authorList>
            <person name="Sun Q."/>
            <person name="Zhou Y."/>
        </authorList>
    </citation>
    <scope>NUCLEOTIDE SEQUENCE</scope>
    <source>
        <strain evidence="2">CGMCC 4.3508</strain>
    </source>
</reference>
<sequence>MKSKHNASVHANDPISVELPDAPPIITPPVGRALLRLLLNVHHSRLAVHNETDENRKAA</sequence>
<gene>
    <name evidence="2" type="ORF">GCM10011588_39150</name>
</gene>
<name>A0A917RQX3_9NOCA</name>